<dbReference type="GO" id="GO:0032259">
    <property type="term" value="P:methylation"/>
    <property type="evidence" value="ECO:0007669"/>
    <property type="project" value="UniProtKB-KW"/>
</dbReference>
<sequence length="265" mass="29139">MPPEYHLESFWTTRFESEEHFEWLGDGQATILPIVGRFLRQSKNSDAGLPRTLHIGAGTSTLSDQILDVYRSVYEVLVDTDAIVNVDFSQRAVMQGRRNAPTDGTVRWETVDLLDWKDVVGKLQPSREGTKAEGEVFTIVIDKSTSDAISCAPDIHLDVQNLSYADPETSCLTLAGCLATASEQTIEPLELLALHLAQLVRPGGVWIALSYSSNRFPFLVGGGSSLASAFWRIKEVIPVDAPSGQAREGVHAPAVQHVVYVVERY</sequence>
<keyword evidence="3" id="KW-0808">Transferase</keyword>
<comment type="caution">
    <text evidence="4">The sequence shown here is derived from an EMBL/GenBank/DDBJ whole genome shotgun (WGS) entry which is preliminary data.</text>
</comment>
<dbReference type="SUPFAM" id="SSF53335">
    <property type="entry name" value="S-adenosyl-L-methionine-dependent methyltransferases"/>
    <property type="match status" value="1"/>
</dbReference>
<evidence type="ECO:0000256" key="3">
    <source>
        <dbReference type="ARBA" id="ARBA00022679"/>
    </source>
</evidence>
<dbReference type="GO" id="GO:0008168">
    <property type="term" value="F:methyltransferase activity"/>
    <property type="evidence" value="ECO:0007669"/>
    <property type="project" value="UniProtKB-KW"/>
</dbReference>
<dbReference type="Proteomes" id="UP000813824">
    <property type="component" value="Unassembled WGS sequence"/>
</dbReference>
<organism evidence="4 5">
    <name type="scientific">Cristinia sonorae</name>
    <dbReference type="NCBI Taxonomy" id="1940300"/>
    <lineage>
        <taxon>Eukaryota</taxon>
        <taxon>Fungi</taxon>
        <taxon>Dikarya</taxon>
        <taxon>Basidiomycota</taxon>
        <taxon>Agaricomycotina</taxon>
        <taxon>Agaricomycetes</taxon>
        <taxon>Agaricomycetidae</taxon>
        <taxon>Agaricales</taxon>
        <taxon>Pleurotineae</taxon>
        <taxon>Stephanosporaceae</taxon>
        <taxon>Cristinia</taxon>
    </lineage>
</organism>
<dbReference type="AlphaFoldDB" id="A0A8K0XNV4"/>
<keyword evidence="2" id="KW-0489">Methyltransferase</keyword>
<dbReference type="InterPro" id="IPR029063">
    <property type="entry name" value="SAM-dependent_MTases_sf"/>
</dbReference>
<proteinExistence type="inferred from homology"/>
<dbReference type="OrthoDB" id="3059641at2759"/>
<dbReference type="InterPro" id="IPR051419">
    <property type="entry name" value="Lys/N-term_MeTrsfase_sf"/>
</dbReference>
<evidence type="ECO:0000256" key="1">
    <source>
        <dbReference type="ARBA" id="ARBA00008361"/>
    </source>
</evidence>
<protein>
    <submittedName>
        <fullName evidence="4">Uncharacterized protein</fullName>
    </submittedName>
</protein>
<reference evidence="4" key="1">
    <citation type="journal article" date="2021" name="New Phytol.">
        <title>Evolutionary innovations through gain and loss of genes in the ectomycorrhizal Boletales.</title>
        <authorList>
            <person name="Wu G."/>
            <person name="Miyauchi S."/>
            <person name="Morin E."/>
            <person name="Kuo A."/>
            <person name="Drula E."/>
            <person name="Varga T."/>
            <person name="Kohler A."/>
            <person name="Feng B."/>
            <person name="Cao Y."/>
            <person name="Lipzen A."/>
            <person name="Daum C."/>
            <person name="Hundley H."/>
            <person name="Pangilinan J."/>
            <person name="Johnson J."/>
            <person name="Barry K."/>
            <person name="LaButti K."/>
            <person name="Ng V."/>
            <person name="Ahrendt S."/>
            <person name="Min B."/>
            <person name="Choi I.G."/>
            <person name="Park H."/>
            <person name="Plett J.M."/>
            <person name="Magnuson J."/>
            <person name="Spatafora J.W."/>
            <person name="Nagy L.G."/>
            <person name="Henrissat B."/>
            <person name="Grigoriev I.V."/>
            <person name="Yang Z.L."/>
            <person name="Xu J."/>
            <person name="Martin F.M."/>
        </authorList>
    </citation>
    <scope>NUCLEOTIDE SEQUENCE</scope>
    <source>
        <strain evidence="4">KKN 215</strain>
    </source>
</reference>
<evidence type="ECO:0000256" key="2">
    <source>
        <dbReference type="ARBA" id="ARBA00022603"/>
    </source>
</evidence>
<dbReference type="EMBL" id="JAEVFJ010000020">
    <property type="protein sequence ID" value="KAH8099301.1"/>
    <property type="molecule type" value="Genomic_DNA"/>
</dbReference>
<dbReference type="Gene3D" id="3.40.50.150">
    <property type="entry name" value="Vaccinia Virus protein VP39"/>
    <property type="match status" value="1"/>
</dbReference>
<name>A0A8K0XNV4_9AGAR</name>
<gene>
    <name evidence="4" type="ORF">BXZ70DRAFT_291336</name>
</gene>
<dbReference type="PANTHER" id="PTHR12176">
    <property type="entry name" value="SAM-DEPENDENT METHYLTRANSFERASE SUPERFAMILY PROTEIN"/>
    <property type="match status" value="1"/>
</dbReference>
<evidence type="ECO:0000313" key="4">
    <source>
        <dbReference type="EMBL" id="KAH8099301.1"/>
    </source>
</evidence>
<accession>A0A8K0XNV4</accession>
<comment type="similarity">
    <text evidence="1">Belongs to the methyltransferase superfamily.</text>
</comment>
<dbReference type="PANTHER" id="PTHR12176:SF84">
    <property type="entry name" value="METHYLTRANSFERASE DOMAIN-CONTAINING PROTEIN"/>
    <property type="match status" value="1"/>
</dbReference>
<evidence type="ECO:0000313" key="5">
    <source>
        <dbReference type="Proteomes" id="UP000813824"/>
    </source>
</evidence>
<keyword evidence="5" id="KW-1185">Reference proteome</keyword>